<evidence type="ECO:0000256" key="9">
    <source>
        <dbReference type="ARBA" id="ARBA00023315"/>
    </source>
</evidence>
<comment type="caution">
    <text evidence="14">The sequence shown here is derived from an EMBL/GenBank/DDBJ whole genome shotgun (WGS) entry which is preliminary data.</text>
</comment>
<dbReference type="STRING" id="228230.RMCC_0539"/>
<dbReference type="Pfam" id="PF06974">
    <property type="entry name" value="WS_DGAT_C"/>
    <property type="match status" value="1"/>
</dbReference>
<evidence type="ECO:0000313" key="15">
    <source>
        <dbReference type="Proteomes" id="UP000069443"/>
    </source>
</evidence>
<dbReference type="RefSeq" id="WP_062654973.1">
    <property type="nucleotide sequence ID" value="NZ_BCSY01000020.1"/>
</dbReference>
<evidence type="ECO:0000256" key="7">
    <source>
        <dbReference type="ARBA" id="ARBA00022798"/>
    </source>
</evidence>
<evidence type="ECO:0000256" key="11">
    <source>
        <dbReference type="RuleBase" id="RU361241"/>
    </source>
</evidence>
<dbReference type="PANTHER" id="PTHR31650">
    <property type="entry name" value="O-ACYLTRANSFERASE (WSD1-LIKE) FAMILY PROTEIN"/>
    <property type="match status" value="1"/>
</dbReference>
<proteinExistence type="inferred from homology"/>
<feature type="domain" description="O-acyltransferase WSD1-like N-terminal" evidence="12">
    <location>
        <begin position="9"/>
        <end position="257"/>
    </location>
</feature>
<keyword evidence="6 11" id="KW-0808">Transferase</keyword>
<dbReference type="NCBIfam" id="TIGR02946">
    <property type="entry name" value="acyl_WS_DGAT"/>
    <property type="match status" value="1"/>
</dbReference>
<evidence type="ECO:0000256" key="8">
    <source>
        <dbReference type="ARBA" id="ARBA00023098"/>
    </source>
</evidence>
<dbReference type="GO" id="GO:0051701">
    <property type="term" value="P:biological process involved in interaction with host"/>
    <property type="evidence" value="ECO:0007669"/>
    <property type="project" value="TreeGrafter"/>
</dbReference>
<dbReference type="SUPFAM" id="SSF52777">
    <property type="entry name" value="CoA-dependent acyltransferases"/>
    <property type="match status" value="1"/>
</dbReference>
<comment type="pathway">
    <text evidence="2">Lipid metabolism.</text>
</comment>
<comment type="similarity">
    <text evidence="3 11">Belongs to the long-chain O-acyltransferase family.</text>
</comment>
<evidence type="ECO:0000256" key="2">
    <source>
        <dbReference type="ARBA" id="ARBA00005189"/>
    </source>
</evidence>
<dbReference type="InterPro" id="IPR004255">
    <property type="entry name" value="O-acyltransferase_WSD1_N"/>
</dbReference>
<evidence type="ECO:0000256" key="3">
    <source>
        <dbReference type="ARBA" id="ARBA00009587"/>
    </source>
</evidence>
<protein>
    <recommendedName>
        <fullName evidence="4 11">Diacylglycerol O-acyltransferase</fullName>
        <ecNumber evidence="4 11">2.3.1.20</ecNumber>
    </recommendedName>
</protein>
<dbReference type="PANTHER" id="PTHR31650:SF1">
    <property type="entry name" value="WAX ESTER SYNTHASE_DIACYLGLYCEROL ACYLTRANSFERASE 4-RELATED"/>
    <property type="match status" value="1"/>
</dbReference>
<dbReference type="Proteomes" id="UP000069443">
    <property type="component" value="Unassembled WGS sequence"/>
</dbReference>
<dbReference type="OrthoDB" id="9810950at2"/>
<dbReference type="GO" id="GO:0019432">
    <property type="term" value="P:triglyceride biosynthetic process"/>
    <property type="evidence" value="ECO:0007669"/>
    <property type="project" value="UniProtKB-UniPathway"/>
</dbReference>
<keyword evidence="8 11" id="KW-0443">Lipid metabolism</keyword>
<dbReference type="InterPro" id="IPR023213">
    <property type="entry name" value="CAT-like_dom_sf"/>
</dbReference>
<keyword evidence="7 11" id="KW-0319">Glycerol metabolism</keyword>
<organism evidence="14 15">
    <name type="scientific">Mycolicibacterium canariasense</name>
    <name type="common">Mycobacterium canariasense</name>
    <dbReference type="NCBI Taxonomy" id="228230"/>
    <lineage>
        <taxon>Bacteria</taxon>
        <taxon>Bacillati</taxon>
        <taxon>Actinomycetota</taxon>
        <taxon>Actinomycetes</taxon>
        <taxon>Mycobacteriales</taxon>
        <taxon>Mycobacteriaceae</taxon>
        <taxon>Mycolicibacterium</taxon>
    </lineage>
</organism>
<evidence type="ECO:0000256" key="10">
    <source>
        <dbReference type="ARBA" id="ARBA00048109"/>
    </source>
</evidence>
<dbReference type="Pfam" id="PF03007">
    <property type="entry name" value="WS_DGAT_cat"/>
    <property type="match status" value="1"/>
</dbReference>
<gene>
    <name evidence="14" type="ORF">RMCC_0539</name>
</gene>
<reference evidence="15" key="2">
    <citation type="submission" date="2016-02" db="EMBL/GenBank/DDBJ databases">
        <title>Draft genome sequence of five rapidly growing Mycobacterium species.</title>
        <authorList>
            <person name="Katahira K."/>
            <person name="Gotou Y."/>
            <person name="Iida K."/>
            <person name="Ogura Y."/>
            <person name="Hayashi T."/>
        </authorList>
    </citation>
    <scope>NUCLEOTIDE SEQUENCE [LARGE SCALE GENOMIC DNA]</scope>
    <source>
        <strain evidence="15">JCM15298</strain>
    </source>
</reference>
<comment type="catalytic activity">
    <reaction evidence="10 11">
        <text>an acyl-CoA + a 1,2-diacyl-sn-glycerol = a triacyl-sn-glycerol + CoA</text>
        <dbReference type="Rhea" id="RHEA:10868"/>
        <dbReference type="ChEBI" id="CHEBI:17815"/>
        <dbReference type="ChEBI" id="CHEBI:57287"/>
        <dbReference type="ChEBI" id="CHEBI:58342"/>
        <dbReference type="ChEBI" id="CHEBI:64615"/>
        <dbReference type="EC" id="2.3.1.20"/>
    </reaction>
</comment>
<evidence type="ECO:0000259" key="12">
    <source>
        <dbReference type="Pfam" id="PF03007"/>
    </source>
</evidence>
<dbReference type="Gene3D" id="3.30.559.10">
    <property type="entry name" value="Chloramphenicol acetyltransferase-like domain"/>
    <property type="match status" value="1"/>
</dbReference>
<dbReference type="GO" id="GO:0071731">
    <property type="term" value="P:response to nitric oxide"/>
    <property type="evidence" value="ECO:0007669"/>
    <property type="project" value="TreeGrafter"/>
</dbReference>
<name>A0A117I8P6_MYCCR</name>
<dbReference type="UniPathway" id="UPA00282"/>
<accession>A0A117I8P6</accession>
<evidence type="ECO:0000256" key="5">
    <source>
        <dbReference type="ARBA" id="ARBA00022516"/>
    </source>
</evidence>
<sequence length="465" mass="49577">MTGRRLSVLETGYLQAEDADGHVSLALAALAVLEGPAPDTATLLRVLDERTAELPRCREVLHEMPMSLAAPQWVPDRSFDITHHVRHVAVASPGDDAAVYAVVGQAMERRLDRSRPLWECWVIDGLAGNRWAILIKIHHSIADGIAATAMLERICDDGASVVSGMEHPRPGTEGTPGWSLNPVDWLRTAMQVSTDASRTALRVASGAAELASALFASTPRSYTGPLSDLRSYSAARVRLADVRMVSERLGVTVNDVALAAIADSFRSAMLRRGQTPRAHSLRTAVPVSLRTPDALHIPDNRIAVTLPQLPVEYADPLRRLQAVHERMTAVKSGGQVGAGALAVAAAGLLPYAVTAPVVRLLSRLPQRGVVTVATNVPGPHRRLRFAGCEIRALLPVPPIAVHLRTGIAILSYDDELVFGVIADVDSPVGPDELARGIEAGVAHVVSIAAAARHSRRLGNLLLLAG</sequence>
<evidence type="ECO:0000256" key="4">
    <source>
        <dbReference type="ARBA" id="ARBA00013244"/>
    </source>
</evidence>
<evidence type="ECO:0000313" key="14">
    <source>
        <dbReference type="EMBL" id="GAS93573.1"/>
    </source>
</evidence>
<dbReference type="AlphaFoldDB" id="A0A117I8P6"/>
<keyword evidence="15" id="KW-1185">Reference proteome</keyword>
<evidence type="ECO:0000259" key="13">
    <source>
        <dbReference type="Pfam" id="PF06974"/>
    </source>
</evidence>
<dbReference type="GO" id="GO:0004144">
    <property type="term" value="F:diacylglycerol O-acyltransferase activity"/>
    <property type="evidence" value="ECO:0007669"/>
    <property type="project" value="UniProtKB-EC"/>
</dbReference>
<evidence type="ECO:0000256" key="1">
    <source>
        <dbReference type="ARBA" id="ARBA00004771"/>
    </source>
</evidence>
<dbReference type="EC" id="2.3.1.20" evidence="4 11"/>
<keyword evidence="5 11" id="KW-0444">Lipid biosynthesis</keyword>
<dbReference type="GO" id="GO:0005886">
    <property type="term" value="C:plasma membrane"/>
    <property type="evidence" value="ECO:0007669"/>
    <property type="project" value="TreeGrafter"/>
</dbReference>
<comment type="pathway">
    <text evidence="1 11">Glycerolipid metabolism; triacylglycerol biosynthesis.</text>
</comment>
<keyword evidence="9 11" id="KW-0012">Acyltransferase</keyword>
<reference evidence="15" key="1">
    <citation type="journal article" date="2016" name="Genome Announc.">
        <title>Draft Genome Sequences of Five Rapidly Growing Mycobacterium Species, M. thermoresistibile, M. fortuitum subsp. acetamidolyticum, M. canariasense, M. brisbanense, and M. novocastrense.</title>
        <authorList>
            <person name="Katahira K."/>
            <person name="Ogura Y."/>
            <person name="Gotoh Y."/>
            <person name="Hayashi T."/>
        </authorList>
    </citation>
    <scope>NUCLEOTIDE SEQUENCE [LARGE SCALE GENOMIC DNA]</scope>
    <source>
        <strain evidence="15">JCM15298</strain>
    </source>
</reference>
<dbReference type="Gene3D" id="3.30.559.30">
    <property type="entry name" value="Nonribosomal peptide synthetase, condensation domain"/>
    <property type="match status" value="1"/>
</dbReference>
<dbReference type="InterPro" id="IPR045034">
    <property type="entry name" value="O-acyltransferase_WSD1-like"/>
</dbReference>
<dbReference type="InterPro" id="IPR009721">
    <property type="entry name" value="O-acyltransferase_WSD1_C"/>
</dbReference>
<dbReference type="GO" id="GO:0006071">
    <property type="term" value="P:glycerol metabolic process"/>
    <property type="evidence" value="ECO:0007669"/>
    <property type="project" value="UniProtKB-KW"/>
</dbReference>
<evidence type="ECO:0000256" key="6">
    <source>
        <dbReference type="ARBA" id="ARBA00022679"/>
    </source>
</evidence>
<dbReference type="GO" id="GO:0001666">
    <property type="term" value="P:response to hypoxia"/>
    <property type="evidence" value="ECO:0007669"/>
    <property type="project" value="TreeGrafter"/>
</dbReference>
<feature type="domain" description="O-acyltransferase WSD1 C-terminal" evidence="13">
    <location>
        <begin position="300"/>
        <end position="439"/>
    </location>
</feature>
<dbReference type="EMBL" id="BCSY01000020">
    <property type="protein sequence ID" value="GAS93573.1"/>
    <property type="molecule type" value="Genomic_DNA"/>
</dbReference>
<dbReference type="InterPro" id="IPR014292">
    <property type="entry name" value="Acyl_transf_WS/DGAT"/>
</dbReference>